<evidence type="ECO:0000313" key="2">
    <source>
        <dbReference type="Proteomes" id="UP000054538"/>
    </source>
</evidence>
<dbReference type="AlphaFoldDB" id="A0A0D0DEL0"/>
<dbReference type="Proteomes" id="UP000054538">
    <property type="component" value="Unassembled WGS sequence"/>
</dbReference>
<sequence length="68" mass="7442">MFQGKLHDSSQGYFPPPMLIRFPLSILAGSGNDTRSSWVPKSIELHPPVEDTVSSCLIHALHNLCPGL</sequence>
<gene>
    <name evidence="1" type="ORF">PAXRUDRAFT_281792</name>
</gene>
<proteinExistence type="predicted"/>
<reference evidence="2" key="2">
    <citation type="submission" date="2015-01" db="EMBL/GenBank/DDBJ databases">
        <title>Evolutionary Origins and Diversification of the Mycorrhizal Mutualists.</title>
        <authorList>
            <consortium name="DOE Joint Genome Institute"/>
            <consortium name="Mycorrhizal Genomics Consortium"/>
            <person name="Kohler A."/>
            <person name="Kuo A."/>
            <person name="Nagy L.G."/>
            <person name="Floudas D."/>
            <person name="Copeland A."/>
            <person name="Barry K.W."/>
            <person name="Cichocki N."/>
            <person name="Veneault-Fourrey C."/>
            <person name="LaButti K."/>
            <person name="Lindquist E.A."/>
            <person name="Lipzen A."/>
            <person name="Lundell T."/>
            <person name="Morin E."/>
            <person name="Murat C."/>
            <person name="Riley R."/>
            <person name="Ohm R."/>
            <person name="Sun H."/>
            <person name="Tunlid A."/>
            <person name="Henrissat B."/>
            <person name="Grigoriev I.V."/>
            <person name="Hibbett D.S."/>
            <person name="Martin F."/>
        </authorList>
    </citation>
    <scope>NUCLEOTIDE SEQUENCE [LARGE SCALE GENOMIC DNA]</scope>
    <source>
        <strain evidence="2">Ve08.2h10</strain>
    </source>
</reference>
<accession>A0A0D0DEL0</accession>
<name>A0A0D0DEL0_9AGAM</name>
<dbReference type="EMBL" id="KN826299">
    <property type="protein sequence ID" value="KIK79364.1"/>
    <property type="molecule type" value="Genomic_DNA"/>
</dbReference>
<keyword evidence="2" id="KW-1185">Reference proteome</keyword>
<protein>
    <submittedName>
        <fullName evidence="1">Uncharacterized protein</fullName>
    </submittedName>
</protein>
<organism evidence="1 2">
    <name type="scientific">Paxillus rubicundulus Ve08.2h10</name>
    <dbReference type="NCBI Taxonomy" id="930991"/>
    <lineage>
        <taxon>Eukaryota</taxon>
        <taxon>Fungi</taxon>
        <taxon>Dikarya</taxon>
        <taxon>Basidiomycota</taxon>
        <taxon>Agaricomycotina</taxon>
        <taxon>Agaricomycetes</taxon>
        <taxon>Agaricomycetidae</taxon>
        <taxon>Boletales</taxon>
        <taxon>Paxilineae</taxon>
        <taxon>Paxillaceae</taxon>
        <taxon>Paxillus</taxon>
    </lineage>
</organism>
<dbReference type="HOGENOM" id="CLU_2794657_0_0_1"/>
<evidence type="ECO:0000313" key="1">
    <source>
        <dbReference type="EMBL" id="KIK79364.1"/>
    </source>
</evidence>
<dbReference type="InParanoid" id="A0A0D0DEL0"/>
<reference evidence="1 2" key="1">
    <citation type="submission" date="2014-04" db="EMBL/GenBank/DDBJ databases">
        <authorList>
            <consortium name="DOE Joint Genome Institute"/>
            <person name="Kuo A."/>
            <person name="Kohler A."/>
            <person name="Jargeat P."/>
            <person name="Nagy L.G."/>
            <person name="Floudas D."/>
            <person name="Copeland A."/>
            <person name="Barry K.W."/>
            <person name="Cichocki N."/>
            <person name="Veneault-Fourrey C."/>
            <person name="LaButti K."/>
            <person name="Lindquist E.A."/>
            <person name="Lipzen A."/>
            <person name="Lundell T."/>
            <person name="Morin E."/>
            <person name="Murat C."/>
            <person name="Sun H."/>
            <person name="Tunlid A."/>
            <person name="Henrissat B."/>
            <person name="Grigoriev I.V."/>
            <person name="Hibbett D.S."/>
            <person name="Martin F."/>
            <person name="Nordberg H.P."/>
            <person name="Cantor M.N."/>
            <person name="Hua S.X."/>
        </authorList>
    </citation>
    <scope>NUCLEOTIDE SEQUENCE [LARGE SCALE GENOMIC DNA]</scope>
    <source>
        <strain evidence="1 2">Ve08.2h10</strain>
    </source>
</reference>